<protein>
    <submittedName>
        <fullName evidence="4">CSD domain-containing protein</fullName>
    </submittedName>
</protein>
<dbReference type="InterPro" id="IPR052069">
    <property type="entry name" value="Ca-reg_mRNA-binding_domain"/>
</dbReference>
<sequence>MGGVTVFVHYTQCEEGKQPKVGDVLTFSLEPRRNNPEQMQAKEVKGCTDVRQNPFAAQAWSGPVEGTGAHTGKVKNFGTKGYGFITMEDGVEMFFNVKECVGSKPVAGDTVKFDIGDSDRNPGQKQAINITGGSQPLDAPHAGGFGPMWGPDWGWGGGKGMWDGGKGFGGFGGGWGGPPMKGGLKGGMMMANGPYGKGFGKW</sequence>
<dbReference type="GO" id="GO:0003730">
    <property type="term" value="F:mRNA 3'-UTR binding"/>
    <property type="evidence" value="ECO:0007669"/>
    <property type="project" value="TreeGrafter"/>
</dbReference>
<dbReference type="GO" id="GO:0043488">
    <property type="term" value="P:regulation of mRNA stability"/>
    <property type="evidence" value="ECO:0007669"/>
    <property type="project" value="TreeGrafter"/>
</dbReference>
<feature type="domain" description="CSD" evidence="2">
    <location>
        <begin position="69"/>
        <end position="132"/>
    </location>
</feature>
<dbReference type="Proteomes" id="UP001152797">
    <property type="component" value="Unassembled WGS sequence"/>
</dbReference>
<keyword evidence="5" id="KW-1185">Reference proteome</keyword>
<name>A0A9P1D6I8_9DINO</name>
<dbReference type="InterPro" id="IPR002059">
    <property type="entry name" value="CSP_DNA-bd"/>
</dbReference>
<dbReference type="EMBL" id="CAMXCT030003257">
    <property type="protein sequence ID" value="CAL4790685.1"/>
    <property type="molecule type" value="Genomic_DNA"/>
</dbReference>
<evidence type="ECO:0000313" key="4">
    <source>
        <dbReference type="EMBL" id="CAL4790685.1"/>
    </source>
</evidence>
<evidence type="ECO:0000313" key="5">
    <source>
        <dbReference type="Proteomes" id="UP001152797"/>
    </source>
</evidence>
<dbReference type="SUPFAM" id="SSF50249">
    <property type="entry name" value="Nucleic acid-binding proteins"/>
    <property type="match status" value="1"/>
</dbReference>
<comment type="caution">
    <text evidence="3">The sequence shown here is derived from an EMBL/GenBank/DDBJ whole genome shotgun (WGS) entry which is preliminary data.</text>
</comment>
<evidence type="ECO:0000313" key="3">
    <source>
        <dbReference type="EMBL" id="CAI4003373.1"/>
    </source>
</evidence>
<dbReference type="GO" id="GO:0005737">
    <property type="term" value="C:cytoplasm"/>
    <property type="evidence" value="ECO:0007669"/>
    <property type="project" value="TreeGrafter"/>
</dbReference>
<dbReference type="Gene3D" id="2.40.50.140">
    <property type="entry name" value="Nucleic acid-binding proteins"/>
    <property type="match status" value="2"/>
</dbReference>
<organism evidence="3">
    <name type="scientific">Cladocopium goreaui</name>
    <dbReference type="NCBI Taxonomy" id="2562237"/>
    <lineage>
        <taxon>Eukaryota</taxon>
        <taxon>Sar</taxon>
        <taxon>Alveolata</taxon>
        <taxon>Dinophyceae</taxon>
        <taxon>Suessiales</taxon>
        <taxon>Symbiodiniaceae</taxon>
        <taxon>Cladocopium</taxon>
    </lineage>
</organism>
<reference evidence="4 5" key="2">
    <citation type="submission" date="2024-05" db="EMBL/GenBank/DDBJ databases">
        <authorList>
            <person name="Chen Y."/>
            <person name="Shah S."/>
            <person name="Dougan E. K."/>
            <person name="Thang M."/>
            <person name="Chan C."/>
        </authorList>
    </citation>
    <scope>NUCLEOTIDE SEQUENCE [LARGE SCALE GENOMIC DNA]</scope>
</reference>
<gene>
    <name evidence="3" type="ORF">C1SCF055_LOCUS29245</name>
</gene>
<dbReference type="EMBL" id="CAMXCT010003257">
    <property type="protein sequence ID" value="CAI4003373.1"/>
    <property type="molecule type" value="Genomic_DNA"/>
</dbReference>
<dbReference type="OrthoDB" id="438256at2759"/>
<dbReference type="InterPro" id="IPR011129">
    <property type="entry name" value="CSD"/>
</dbReference>
<dbReference type="AlphaFoldDB" id="A0A9P1D6I8"/>
<keyword evidence="1" id="KW-0597">Phosphoprotein</keyword>
<reference evidence="3" key="1">
    <citation type="submission" date="2022-10" db="EMBL/GenBank/DDBJ databases">
        <authorList>
            <person name="Chen Y."/>
            <person name="Dougan E. K."/>
            <person name="Chan C."/>
            <person name="Rhodes N."/>
            <person name="Thang M."/>
        </authorList>
    </citation>
    <scope>NUCLEOTIDE SEQUENCE</scope>
</reference>
<dbReference type="PANTHER" id="PTHR12962">
    <property type="entry name" value="CALCIUM-REGULATED HEAT STABLE PROTEIN CRHSP-24-RELATED"/>
    <property type="match status" value="1"/>
</dbReference>
<dbReference type="EMBL" id="CAMXCT020003257">
    <property type="protein sequence ID" value="CAL1156748.1"/>
    <property type="molecule type" value="Genomic_DNA"/>
</dbReference>
<evidence type="ECO:0000259" key="2">
    <source>
        <dbReference type="PROSITE" id="PS51857"/>
    </source>
</evidence>
<accession>A0A9P1D6I8</accession>
<dbReference type="InterPro" id="IPR012340">
    <property type="entry name" value="NA-bd_OB-fold"/>
</dbReference>
<dbReference type="SMART" id="SM00357">
    <property type="entry name" value="CSP"/>
    <property type="match status" value="1"/>
</dbReference>
<dbReference type="PROSITE" id="PS51857">
    <property type="entry name" value="CSD_2"/>
    <property type="match status" value="1"/>
</dbReference>
<proteinExistence type="predicted"/>
<dbReference type="PANTHER" id="PTHR12962:SF1">
    <property type="entry name" value="COLD SHOCK DOMAIN-CONTAINING PROTEIN CG9705"/>
    <property type="match status" value="1"/>
</dbReference>
<dbReference type="Pfam" id="PF00313">
    <property type="entry name" value="CSD"/>
    <property type="match status" value="1"/>
</dbReference>
<evidence type="ECO:0000256" key="1">
    <source>
        <dbReference type="ARBA" id="ARBA00022553"/>
    </source>
</evidence>